<dbReference type="RefSeq" id="WP_012385647.1">
    <property type="nucleotide sequence ID" value="NC_010581.1"/>
</dbReference>
<organism evidence="3 4">
    <name type="scientific">Beijerinckia indica subsp. indica (strain ATCC 9039 / DSM 1715 / NCIMB 8712)</name>
    <dbReference type="NCBI Taxonomy" id="395963"/>
    <lineage>
        <taxon>Bacteria</taxon>
        <taxon>Pseudomonadati</taxon>
        <taxon>Pseudomonadota</taxon>
        <taxon>Alphaproteobacteria</taxon>
        <taxon>Hyphomicrobiales</taxon>
        <taxon>Beijerinckiaceae</taxon>
        <taxon>Beijerinckia</taxon>
    </lineage>
</organism>
<dbReference type="HOGENOM" id="CLU_392165_0_0_5"/>
<keyword evidence="4" id="KW-1185">Reference proteome</keyword>
<name>B2IJD4_BEII9</name>
<dbReference type="AlphaFoldDB" id="B2IJD4"/>
<accession>B2IJD4</accession>
<gene>
    <name evidence="3" type="ordered locus">Bind_2724</name>
</gene>
<dbReference type="eggNOG" id="COG4733">
    <property type="taxonomic scope" value="Bacteria"/>
</dbReference>
<feature type="domain" description="Tip attachment protein J" evidence="1">
    <location>
        <begin position="228"/>
        <end position="410"/>
    </location>
</feature>
<reference evidence="4" key="1">
    <citation type="submission" date="2008-03" db="EMBL/GenBank/DDBJ databases">
        <title>Complete sequence of chromosome of Beijerinckia indica subsp. indica ATCC 9039.</title>
        <authorList>
            <consortium name="US DOE Joint Genome Institute"/>
            <person name="Copeland A."/>
            <person name="Lucas S."/>
            <person name="Lapidus A."/>
            <person name="Glavina del Rio T."/>
            <person name="Dalin E."/>
            <person name="Tice H."/>
            <person name="Bruce D."/>
            <person name="Goodwin L."/>
            <person name="Pitluck S."/>
            <person name="LaButti K."/>
            <person name="Schmutz J."/>
            <person name="Larimer F."/>
            <person name="Land M."/>
            <person name="Hauser L."/>
            <person name="Kyrpides N."/>
            <person name="Mikhailova N."/>
            <person name="Dunfield P.F."/>
            <person name="Dedysh S.N."/>
            <person name="Liesack W."/>
            <person name="Saw J.H."/>
            <person name="Alam M."/>
            <person name="Chen Y."/>
            <person name="Murrell J.C."/>
            <person name="Richardson P."/>
        </authorList>
    </citation>
    <scope>NUCLEOTIDE SEQUENCE [LARGE SCALE GENOMIC DNA]</scope>
    <source>
        <strain evidence="4">ATCC 9039 / DSM 1715 / NCIMB 8712</strain>
    </source>
</reference>
<sequence length="703" mass="73685">MSYFRTKKSAAVTPNYTGMDIQTSSSALPIPIIYGMTRAAPNIIWHDGFASHAQYSAGGGKGGGNHTVSSYAYSTWIMLAIGEGPVNAVRTIYNSQSVQSYGAYNLALMNGGTPQDIWGPVQADYAYAGLHYNGTAYMASSYYDLGSSASIGSLAFEVKGLSSVGSLVNGYDADPAAMLYDFLTNAQYGLGFPAESIDAASLFGASSDASYQTYCAAIGIGLSPALTTQETASSLITRWLQLTNATAVWSGGLLQIRPYGDSVVNGNGRTFVPDVVPVYDLTDADFIYENGADPVLVARVDPHSIANMQTLECFDRANNYAATPVRAFDQDAIERFGMRGGSTVTAHEICDVSMGLLCAQMILQRGLYIRNTYTFKLSYEYCLLDPMDIVTLTDTVLGLDKTPVRITAIEEDANGLLTVTAEEFPGGVATAVQYPAVGAVGKSFNRAAEAGAVNPPVIFEPPVALSGGIPQIWVALSGSQNQNASSGGAWGGAYVYASIDATTYRQIGTITGAARQGVTSNVLPVSSNPDTTDTLGVTLVQGVGTLTSVTEAEAQNGATLCYLDGELFAYATATLTGPNAYALTTLVRGLYGTDIAAHAAGVAFTRVDDSLFKYTLPASSIGQTISLKFQSFNIFGGGVQDLSECATYTYQPQGNGARGPVTSALLLGTSLDYGFVADSLGEVDDFGGLTETSPLRISLGTAP</sequence>
<reference evidence="3 4" key="2">
    <citation type="journal article" date="2010" name="J. Bacteriol.">
        <title>Complete genome sequence of Beijerinckia indica subsp. indica.</title>
        <authorList>
            <person name="Tamas I."/>
            <person name="Dedysh S.N."/>
            <person name="Liesack W."/>
            <person name="Stott M.B."/>
            <person name="Alam M."/>
            <person name="Murrell J.C."/>
            <person name="Dunfield P.F."/>
        </authorList>
    </citation>
    <scope>NUCLEOTIDE SEQUENCE [LARGE SCALE GENOMIC DNA]</scope>
    <source>
        <strain evidence="4">ATCC 9039 / DSM 1715 / NCIMB 8712</strain>
    </source>
</reference>
<dbReference type="Pfam" id="PF23666">
    <property type="entry name" value="Rcc01698_C"/>
    <property type="match status" value="1"/>
</dbReference>
<dbReference type="Proteomes" id="UP000001695">
    <property type="component" value="Chromosome"/>
</dbReference>
<evidence type="ECO:0000259" key="1">
    <source>
        <dbReference type="Pfam" id="PF13550"/>
    </source>
</evidence>
<dbReference type="EMBL" id="CP001016">
    <property type="protein sequence ID" value="ACB96296.1"/>
    <property type="molecule type" value="Genomic_DNA"/>
</dbReference>
<protein>
    <submittedName>
        <fullName evidence="3">Uncharacterized protein</fullName>
    </submittedName>
</protein>
<evidence type="ECO:0000313" key="4">
    <source>
        <dbReference type="Proteomes" id="UP000001695"/>
    </source>
</evidence>
<proteinExistence type="predicted"/>
<dbReference type="Pfam" id="PF13550">
    <property type="entry name" value="Phage-tail_3"/>
    <property type="match status" value="1"/>
</dbReference>
<dbReference type="STRING" id="395963.Bind_2724"/>
<feature type="domain" description="Rcc01698-like C-terminal" evidence="2">
    <location>
        <begin position="514"/>
        <end position="604"/>
    </location>
</feature>
<evidence type="ECO:0000259" key="2">
    <source>
        <dbReference type="Pfam" id="PF23666"/>
    </source>
</evidence>
<dbReference type="OrthoDB" id="6021410at2"/>
<dbReference type="InterPro" id="IPR056490">
    <property type="entry name" value="Rcc01698_C"/>
</dbReference>
<dbReference type="InterPro" id="IPR032876">
    <property type="entry name" value="J_dom"/>
</dbReference>
<evidence type="ECO:0000313" key="3">
    <source>
        <dbReference type="EMBL" id="ACB96296.1"/>
    </source>
</evidence>
<dbReference type="KEGG" id="bid:Bind_2724"/>